<gene>
    <name evidence="1" type="ORF">CARN7_2218</name>
</gene>
<dbReference type="AlphaFoldDB" id="E6QVX1"/>
<protein>
    <submittedName>
        <fullName evidence="1">Putative ATPase involved in DNA repair</fullName>
    </submittedName>
</protein>
<sequence>MLSCYGPRFTVSIRTQVETAKGEAREGFDVVVFDAETEDEKSVSTMSGGERVWINEALTRAIALYLAKESGQQYQTLFTDEADGPLDPERKRMFMTMKREVLRIGGYHREFFISQTPELWEMADEIISIKEL</sequence>
<dbReference type="InterPro" id="IPR027417">
    <property type="entry name" value="P-loop_NTPase"/>
</dbReference>
<dbReference type="SUPFAM" id="SSF52540">
    <property type="entry name" value="P-loop containing nucleoside triphosphate hydrolases"/>
    <property type="match status" value="1"/>
</dbReference>
<proteinExistence type="predicted"/>
<reference evidence="1" key="1">
    <citation type="submission" date="2009-10" db="EMBL/GenBank/DDBJ databases">
        <title>Diversity of trophic interactions inside an arsenic-rich microbial ecosystem.</title>
        <authorList>
            <person name="Bertin P.N."/>
            <person name="Heinrich-Salmeron A."/>
            <person name="Pelletier E."/>
            <person name="Goulhen-Chollet F."/>
            <person name="Arsene-Ploetze F."/>
            <person name="Gallien S."/>
            <person name="Calteau A."/>
            <person name="Vallenet D."/>
            <person name="Casiot C."/>
            <person name="Chane-Woon-Ming B."/>
            <person name="Giloteaux L."/>
            <person name="Barakat M."/>
            <person name="Bonnefoy V."/>
            <person name="Bruneel O."/>
            <person name="Chandler M."/>
            <person name="Cleiss J."/>
            <person name="Duran R."/>
            <person name="Elbaz-Poulichet F."/>
            <person name="Fonknechten N."/>
            <person name="Lauga B."/>
            <person name="Mornico D."/>
            <person name="Ortet P."/>
            <person name="Schaeffer C."/>
            <person name="Siguier P."/>
            <person name="Alexander Thil Smith A."/>
            <person name="Van Dorsselaer A."/>
            <person name="Weissenbach J."/>
            <person name="Medigue C."/>
            <person name="Le Paslier D."/>
        </authorList>
    </citation>
    <scope>NUCLEOTIDE SEQUENCE</scope>
</reference>
<accession>E6QVX1</accession>
<organism evidence="1">
    <name type="scientific">mine drainage metagenome</name>
    <dbReference type="NCBI Taxonomy" id="410659"/>
    <lineage>
        <taxon>unclassified sequences</taxon>
        <taxon>metagenomes</taxon>
        <taxon>ecological metagenomes</taxon>
    </lineage>
</organism>
<comment type="caution">
    <text evidence="1">The sequence shown here is derived from an EMBL/GenBank/DDBJ whole genome shotgun (WGS) entry which is preliminary data.</text>
</comment>
<name>E6QVX1_9ZZZZ</name>
<evidence type="ECO:0000313" key="1">
    <source>
        <dbReference type="EMBL" id="CBI11394.1"/>
    </source>
</evidence>
<dbReference type="EMBL" id="CABR01000139">
    <property type="protein sequence ID" value="CBI11394.1"/>
    <property type="molecule type" value="Genomic_DNA"/>
</dbReference>
<dbReference type="Gene3D" id="3.40.50.300">
    <property type="entry name" value="P-loop containing nucleotide triphosphate hydrolases"/>
    <property type="match status" value="1"/>
</dbReference>